<organism evidence="1 2">
    <name type="scientific">Phytophthora megakarya</name>
    <dbReference type="NCBI Taxonomy" id="4795"/>
    <lineage>
        <taxon>Eukaryota</taxon>
        <taxon>Sar</taxon>
        <taxon>Stramenopiles</taxon>
        <taxon>Oomycota</taxon>
        <taxon>Peronosporomycetes</taxon>
        <taxon>Peronosporales</taxon>
        <taxon>Peronosporaceae</taxon>
        <taxon>Phytophthora</taxon>
    </lineage>
</organism>
<dbReference type="OrthoDB" id="123598at2759"/>
<sequence length="266" mass="30220">MTITGHARTRLSWHTCSIDYGKNLENCLFIVAENCSVNRSLAAHLGIPLVGCASRRHNLVVQQYLHDYEDDLVVFQKLMRKMKALNYAAALRLLISILNQSFKTPLRPILRQDTCWGSTYAMVERYFRIAEFLPVDDDEVAEIIPNARSVKRLGGLLAELNRGENVSKALQAQDTTMLNARVWLDGLMETICLAFSNPFCVTTEPQADIVHSPEFEIACTKVRARDTANLTRNQRAVLQRFQVSDEESDDEIEEASFAAQLERKRK</sequence>
<evidence type="ECO:0000313" key="1">
    <source>
        <dbReference type="EMBL" id="OWZ14671.1"/>
    </source>
</evidence>
<dbReference type="PANTHER" id="PTHR40866">
    <property type="entry name" value="BED-TYPE DOMAIN-CONTAINING PROTEIN"/>
    <property type="match status" value="1"/>
</dbReference>
<dbReference type="PANTHER" id="PTHR40866:SF1">
    <property type="entry name" value="BED-TYPE DOMAIN-CONTAINING PROTEIN"/>
    <property type="match status" value="1"/>
</dbReference>
<dbReference type="InterPro" id="IPR012337">
    <property type="entry name" value="RNaseH-like_sf"/>
</dbReference>
<reference evidence="2" key="1">
    <citation type="submission" date="2017-03" db="EMBL/GenBank/DDBJ databases">
        <title>Phytopthora megakarya and P. palmivora, two closely related causual agents of cacao black pod achieved similar genome size and gene model numbers by different mechanisms.</title>
        <authorList>
            <person name="Ali S."/>
            <person name="Shao J."/>
            <person name="Larry D.J."/>
            <person name="Kronmiller B."/>
            <person name="Shen D."/>
            <person name="Strem M.D."/>
            <person name="Melnick R.L."/>
            <person name="Guiltinan M.J."/>
            <person name="Tyler B.M."/>
            <person name="Meinhardt L.W."/>
            <person name="Bailey B.A."/>
        </authorList>
    </citation>
    <scope>NUCLEOTIDE SEQUENCE [LARGE SCALE GENOMIC DNA]</scope>
    <source>
        <strain evidence="2">zdho120</strain>
    </source>
</reference>
<dbReference type="SUPFAM" id="SSF53098">
    <property type="entry name" value="Ribonuclease H-like"/>
    <property type="match status" value="1"/>
</dbReference>
<proteinExistence type="predicted"/>
<evidence type="ECO:0000313" key="2">
    <source>
        <dbReference type="Proteomes" id="UP000198211"/>
    </source>
</evidence>
<accession>A0A225WAC8</accession>
<name>A0A225WAC8_9STRA</name>
<dbReference type="Proteomes" id="UP000198211">
    <property type="component" value="Unassembled WGS sequence"/>
</dbReference>
<gene>
    <name evidence="1" type="ORF">PHMEG_00011815</name>
</gene>
<dbReference type="EMBL" id="NBNE01001285">
    <property type="protein sequence ID" value="OWZ14671.1"/>
    <property type="molecule type" value="Genomic_DNA"/>
</dbReference>
<dbReference type="AlphaFoldDB" id="A0A225WAC8"/>
<protein>
    <submittedName>
        <fullName evidence="1">Uncharacterized protein</fullName>
    </submittedName>
</protein>
<comment type="caution">
    <text evidence="1">The sequence shown here is derived from an EMBL/GenBank/DDBJ whole genome shotgun (WGS) entry which is preliminary data.</text>
</comment>
<keyword evidence="2" id="KW-1185">Reference proteome</keyword>